<dbReference type="GO" id="GO:0005737">
    <property type="term" value="C:cytoplasm"/>
    <property type="evidence" value="ECO:0007669"/>
    <property type="project" value="UniProtKB-SubCell"/>
</dbReference>
<dbReference type="HAMAP" id="MF_01161">
    <property type="entry name" value="tRNA_Ile_lys_synt"/>
    <property type="match status" value="1"/>
</dbReference>
<dbReference type="GO" id="GO:0008033">
    <property type="term" value="P:tRNA processing"/>
    <property type="evidence" value="ECO:0007669"/>
    <property type="project" value="UniProtKB-KW"/>
</dbReference>
<dbReference type="InterPro" id="IPR011063">
    <property type="entry name" value="TilS/TtcA_N"/>
</dbReference>
<feature type="non-terminal residue" evidence="10">
    <location>
        <position position="438"/>
    </location>
</feature>
<proteinExistence type="inferred from homology"/>
<keyword evidence="3" id="KW-0963">Cytoplasm</keyword>
<dbReference type="SMART" id="SM00977">
    <property type="entry name" value="TilS_C"/>
    <property type="match status" value="1"/>
</dbReference>
<dbReference type="InterPro" id="IPR012795">
    <property type="entry name" value="tRNA_Ile_lys_synt_N"/>
</dbReference>
<evidence type="ECO:0000256" key="2">
    <source>
        <dbReference type="ARBA" id="ARBA00013267"/>
    </source>
</evidence>
<comment type="subcellular location">
    <subcellularLocation>
        <location evidence="1">Cytoplasm</location>
    </subcellularLocation>
</comment>
<dbReference type="CDD" id="cd01992">
    <property type="entry name" value="TilS_N"/>
    <property type="match status" value="1"/>
</dbReference>
<keyword evidence="7" id="KW-0067">ATP-binding</keyword>
<dbReference type="EC" id="6.3.4.19" evidence="2"/>
<dbReference type="InterPro" id="IPR012796">
    <property type="entry name" value="Lysidine-tRNA-synth_C"/>
</dbReference>
<dbReference type="PANTHER" id="PTHR43033">
    <property type="entry name" value="TRNA(ILE)-LYSIDINE SYNTHASE-RELATED"/>
    <property type="match status" value="1"/>
</dbReference>
<keyword evidence="6" id="KW-0547">Nucleotide-binding</keyword>
<evidence type="ECO:0000256" key="7">
    <source>
        <dbReference type="ARBA" id="ARBA00022840"/>
    </source>
</evidence>
<dbReference type="EMBL" id="UOET01000077">
    <property type="protein sequence ID" value="VAW27093.1"/>
    <property type="molecule type" value="Genomic_DNA"/>
</dbReference>
<keyword evidence="5" id="KW-0819">tRNA processing</keyword>
<dbReference type="NCBIfam" id="TIGR02432">
    <property type="entry name" value="lysidine_TilS_N"/>
    <property type="match status" value="1"/>
</dbReference>
<dbReference type="GO" id="GO:0005524">
    <property type="term" value="F:ATP binding"/>
    <property type="evidence" value="ECO:0007669"/>
    <property type="project" value="UniProtKB-KW"/>
</dbReference>
<reference evidence="10" key="1">
    <citation type="submission" date="2018-06" db="EMBL/GenBank/DDBJ databases">
        <authorList>
            <person name="Zhirakovskaya E."/>
        </authorList>
    </citation>
    <scope>NUCLEOTIDE SEQUENCE</scope>
</reference>
<accession>A0A3B0UFH2</accession>
<dbReference type="Pfam" id="PF01171">
    <property type="entry name" value="ATP_bind_3"/>
    <property type="match status" value="1"/>
</dbReference>
<dbReference type="Pfam" id="PF11734">
    <property type="entry name" value="TilS_C"/>
    <property type="match status" value="1"/>
</dbReference>
<comment type="catalytic activity">
    <reaction evidence="8">
        <text>cytidine(34) in tRNA(Ile2) + L-lysine + ATP = lysidine(34) in tRNA(Ile2) + AMP + diphosphate + H(+)</text>
        <dbReference type="Rhea" id="RHEA:43744"/>
        <dbReference type="Rhea" id="RHEA-COMP:10625"/>
        <dbReference type="Rhea" id="RHEA-COMP:10670"/>
        <dbReference type="ChEBI" id="CHEBI:15378"/>
        <dbReference type="ChEBI" id="CHEBI:30616"/>
        <dbReference type="ChEBI" id="CHEBI:32551"/>
        <dbReference type="ChEBI" id="CHEBI:33019"/>
        <dbReference type="ChEBI" id="CHEBI:82748"/>
        <dbReference type="ChEBI" id="CHEBI:83665"/>
        <dbReference type="ChEBI" id="CHEBI:456215"/>
        <dbReference type="EC" id="6.3.4.19"/>
    </reaction>
</comment>
<feature type="domain" description="Lysidine-tRNA(Ile) synthetase C-terminal" evidence="9">
    <location>
        <begin position="366"/>
        <end position="438"/>
    </location>
</feature>
<dbReference type="NCBIfam" id="TIGR02433">
    <property type="entry name" value="lysidine_TilS_C"/>
    <property type="match status" value="1"/>
</dbReference>
<dbReference type="SUPFAM" id="SSF56037">
    <property type="entry name" value="PheT/TilS domain"/>
    <property type="match status" value="1"/>
</dbReference>
<gene>
    <name evidence="10" type="ORF">MNBD_BACTEROID07-1618</name>
</gene>
<dbReference type="InterPro" id="IPR012094">
    <property type="entry name" value="tRNA_Ile_lys_synt"/>
</dbReference>
<keyword evidence="4 10" id="KW-0436">Ligase</keyword>
<dbReference type="PANTHER" id="PTHR43033:SF1">
    <property type="entry name" value="TRNA(ILE)-LYSIDINE SYNTHASE-RELATED"/>
    <property type="match status" value="1"/>
</dbReference>
<evidence type="ECO:0000256" key="5">
    <source>
        <dbReference type="ARBA" id="ARBA00022694"/>
    </source>
</evidence>
<dbReference type="InterPro" id="IPR014729">
    <property type="entry name" value="Rossmann-like_a/b/a_fold"/>
</dbReference>
<evidence type="ECO:0000259" key="9">
    <source>
        <dbReference type="SMART" id="SM00977"/>
    </source>
</evidence>
<evidence type="ECO:0000256" key="6">
    <source>
        <dbReference type="ARBA" id="ARBA00022741"/>
    </source>
</evidence>
<evidence type="ECO:0000313" key="10">
    <source>
        <dbReference type="EMBL" id="VAW27093.1"/>
    </source>
</evidence>
<evidence type="ECO:0000256" key="8">
    <source>
        <dbReference type="ARBA" id="ARBA00048539"/>
    </source>
</evidence>
<evidence type="ECO:0000256" key="4">
    <source>
        <dbReference type="ARBA" id="ARBA00022598"/>
    </source>
</evidence>
<organism evidence="10">
    <name type="scientific">hydrothermal vent metagenome</name>
    <dbReference type="NCBI Taxonomy" id="652676"/>
    <lineage>
        <taxon>unclassified sequences</taxon>
        <taxon>metagenomes</taxon>
        <taxon>ecological metagenomes</taxon>
    </lineage>
</organism>
<evidence type="ECO:0000256" key="1">
    <source>
        <dbReference type="ARBA" id="ARBA00004496"/>
    </source>
</evidence>
<dbReference type="AlphaFoldDB" id="A0A3B0UFH2"/>
<dbReference type="SUPFAM" id="SSF52402">
    <property type="entry name" value="Adenine nucleotide alpha hydrolases-like"/>
    <property type="match status" value="1"/>
</dbReference>
<protein>
    <recommendedName>
        <fullName evidence="2">tRNA(Ile)-lysidine synthetase</fullName>
        <ecNumber evidence="2">6.3.4.19</ecNumber>
    </recommendedName>
</protein>
<evidence type="ECO:0000256" key="3">
    <source>
        <dbReference type="ARBA" id="ARBA00022490"/>
    </source>
</evidence>
<dbReference type="Gene3D" id="3.40.50.620">
    <property type="entry name" value="HUPs"/>
    <property type="match status" value="1"/>
</dbReference>
<name>A0A3B0UFH2_9ZZZZ</name>
<dbReference type="GO" id="GO:0032267">
    <property type="term" value="F:tRNA(Ile)-lysidine synthase activity"/>
    <property type="evidence" value="ECO:0007669"/>
    <property type="project" value="UniProtKB-EC"/>
</dbReference>
<sequence length="438" mass="50859">MIEAFLKHIEKYDLYRPEEKILVAVSGGVDSVVMLHLLHRSGFRLAIAHCNFQLRGSESDGDESFVRNLAAQYGISVFVKSCDTRAFAEKGKISIEMAARRLRYDWFAEITEKYQFQKLSIGHNKGDDAETFFIKLLRGSGLSGLKGILAKRENIIRPLLFASRKEILAYAKEHQLPFREDSSNASDDYLRNRIRHRLLPFYEKEFPGATKALAESLEKLKTTETIFRQLLEEKKNQLFHRTDDEISLDKSAIRYLEPKADWLFFLLEDFGFNRSIIDDFCQTLESSQTGQLFHAENYTLLNDSNKLIIKKKRTVSEKEFTINDWGKPVSEPLQLTFEIFPNQPGFTFSTDKAVAYFDADKLSLPLKLRRWHHGDRFVPFGMKGSKLLSDFFVDEKINRFKRKNCWLLLSAKEIIWVTGHRASNRFRITGRTKSILKI</sequence>